<keyword evidence="1" id="KW-1133">Transmembrane helix</keyword>
<name>A0AAV0F354_9ASTE</name>
<dbReference type="AlphaFoldDB" id="A0AAV0F354"/>
<evidence type="ECO:0000313" key="3">
    <source>
        <dbReference type="Proteomes" id="UP001152523"/>
    </source>
</evidence>
<keyword evidence="1" id="KW-0812">Transmembrane</keyword>
<keyword evidence="1" id="KW-0472">Membrane</keyword>
<accession>A0AAV0F354</accession>
<evidence type="ECO:0000313" key="2">
    <source>
        <dbReference type="EMBL" id="CAH9129917.1"/>
    </source>
</evidence>
<sequence>MVVKRTSNGVFLFVCFGYFNLGCFVMFFFCVFIPCKTLALRLGEGKSVAIVIGFKLPNFGLASYTVFLQVVNSQSQPRADGYMWFFSSFVPLLNAIFMN</sequence>
<protein>
    <submittedName>
        <fullName evidence="2">Uncharacterized protein</fullName>
    </submittedName>
</protein>
<dbReference type="EMBL" id="CAMAPF010000958">
    <property type="protein sequence ID" value="CAH9129917.1"/>
    <property type="molecule type" value="Genomic_DNA"/>
</dbReference>
<comment type="caution">
    <text evidence="2">The sequence shown here is derived from an EMBL/GenBank/DDBJ whole genome shotgun (WGS) entry which is preliminary data.</text>
</comment>
<gene>
    <name evidence="2" type="ORF">CEPIT_LOCUS30230</name>
</gene>
<keyword evidence="3" id="KW-1185">Reference proteome</keyword>
<proteinExistence type="predicted"/>
<evidence type="ECO:0000256" key="1">
    <source>
        <dbReference type="SAM" id="Phobius"/>
    </source>
</evidence>
<feature type="transmembrane region" description="Helical" evidence="1">
    <location>
        <begin position="82"/>
        <end position="98"/>
    </location>
</feature>
<feature type="transmembrane region" description="Helical" evidence="1">
    <location>
        <begin position="6"/>
        <end position="35"/>
    </location>
</feature>
<reference evidence="2" key="1">
    <citation type="submission" date="2022-07" db="EMBL/GenBank/DDBJ databases">
        <authorList>
            <person name="Macas J."/>
            <person name="Novak P."/>
            <person name="Neumann P."/>
        </authorList>
    </citation>
    <scope>NUCLEOTIDE SEQUENCE</scope>
</reference>
<feature type="transmembrane region" description="Helical" evidence="1">
    <location>
        <begin position="47"/>
        <end position="70"/>
    </location>
</feature>
<dbReference type="Proteomes" id="UP001152523">
    <property type="component" value="Unassembled WGS sequence"/>
</dbReference>
<organism evidence="2 3">
    <name type="scientific">Cuscuta epithymum</name>
    <dbReference type="NCBI Taxonomy" id="186058"/>
    <lineage>
        <taxon>Eukaryota</taxon>
        <taxon>Viridiplantae</taxon>
        <taxon>Streptophyta</taxon>
        <taxon>Embryophyta</taxon>
        <taxon>Tracheophyta</taxon>
        <taxon>Spermatophyta</taxon>
        <taxon>Magnoliopsida</taxon>
        <taxon>eudicotyledons</taxon>
        <taxon>Gunneridae</taxon>
        <taxon>Pentapetalae</taxon>
        <taxon>asterids</taxon>
        <taxon>lamiids</taxon>
        <taxon>Solanales</taxon>
        <taxon>Convolvulaceae</taxon>
        <taxon>Cuscuteae</taxon>
        <taxon>Cuscuta</taxon>
        <taxon>Cuscuta subgen. Cuscuta</taxon>
    </lineage>
</organism>